<evidence type="ECO:0000313" key="14">
    <source>
        <dbReference type="Proteomes" id="UP001239994"/>
    </source>
</evidence>
<feature type="transmembrane region" description="Helical" evidence="11">
    <location>
        <begin position="211"/>
        <end position="236"/>
    </location>
</feature>
<dbReference type="PANTHER" id="PTHR10489">
    <property type="entry name" value="CELL ADHESION MOLECULE"/>
    <property type="match status" value="1"/>
</dbReference>
<dbReference type="GO" id="GO:0060326">
    <property type="term" value="P:cell chemotaxis"/>
    <property type="evidence" value="ECO:0007669"/>
    <property type="project" value="TreeGrafter"/>
</dbReference>
<dbReference type="PRINTS" id="PR00237">
    <property type="entry name" value="GPCRRHODOPSN"/>
</dbReference>
<evidence type="ECO:0000256" key="7">
    <source>
        <dbReference type="ARBA" id="ARBA00023170"/>
    </source>
</evidence>
<dbReference type="GO" id="GO:0009897">
    <property type="term" value="C:external side of plasma membrane"/>
    <property type="evidence" value="ECO:0007669"/>
    <property type="project" value="TreeGrafter"/>
</dbReference>
<sequence>AGHRHPTLVQEGSGRLNILSLMTLTVWMYNQLIVMEHGNGSDLDSAGDLSRANLVSSVLMGLFCAVGIPGNAVVVVVILLWFKKDNFTVQLMLNLAASDILSLMTLPMWMYNQLNVWRIGRTLCKSLVLLAYCSVYSSLLTVTVMSVHRCMQVCYPKRWAKLGKRGETALLLTIWILGLACSVPPVLTQEVLQKGTKKECGRIMSQDNHRLFVTVLETLLAFVIPFSIMVTSYYCIHKKVTRGALFRSRRMTRIVTRIVVTFFIFWTPYHIINLVEIAGILLKKSQPHSADKLLLFINSLGDVAGSFTFINSCVNPLLYAFASRSLRQSSKTEHTNTLPTSSV</sequence>
<feature type="transmembrane region" description="Helical" evidence="11">
    <location>
        <begin position="293"/>
        <end position="321"/>
    </location>
</feature>
<dbReference type="Proteomes" id="UP001239994">
    <property type="component" value="Unassembled WGS sequence"/>
</dbReference>
<evidence type="ECO:0000256" key="10">
    <source>
        <dbReference type="RuleBase" id="RU000688"/>
    </source>
</evidence>
<name>A0AAD8ZNC0_9TELE</name>
<dbReference type="GO" id="GO:0016493">
    <property type="term" value="F:C-C chemokine receptor activity"/>
    <property type="evidence" value="ECO:0007669"/>
    <property type="project" value="TreeGrafter"/>
</dbReference>
<dbReference type="GO" id="GO:0004974">
    <property type="term" value="F:leukotriene receptor activity"/>
    <property type="evidence" value="ECO:0007669"/>
    <property type="project" value="UniProtKB-ARBA"/>
</dbReference>
<comment type="similarity">
    <text evidence="10">Belongs to the G-protein coupled receptor 1 family.</text>
</comment>
<keyword evidence="3 10" id="KW-0812">Transmembrane</keyword>
<feature type="transmembrane region" description="Helical" evidence="11">
    <location>
        <begin position="168"/>
        <end position="187"/>
    </location>
</feature>
<dbReference type="GO" id="GO:0019722">
    <property type="term" value="P:calcium-mediated signaling"/>
    <property type="evidence" value="ECO:0007669"/>
    <property type="project" value="TreeGrafter"/>
</dbReference>
<evidence type="ECO:0000259" key="12">
    <source>
        <dbReference type="PROSITE" id="PS50262"/>
    </source>
</evidence>
<gene>
    <name evidence="13" type="ORF">P4O66_021783</name>
</gene>
<comment type="caution">
    <text evidence="13">The sequence shown here is derived from an EMBL/GenBank/DDBJ whole genome shotgun (WGS) entry which is preliminary data.</text>
</comment>
<dbReference type="EMBL" id="JAROKS010000007">
    <property type="protein sequence ID" value="KAK1802499.1"/>
    <property type="molecule type" value="Genomic_DNA"/>
</dbReference>
<keyword evidence="9 10" id="KW-0807">Transducer</keyword>
<dbReference type="InterPro" id="IPR050119">
    <property type="entry name" value="CCR1-9-like"/>
</dbReference>
<organism evidence="13 14">
    <name type="scientific">Electrophorus voltai</name>
    <dbReference type="NCBI Taxonomy" id="2609070"/>
    <lineage>
        <taxon>Eukaryota</taxon>
        <taxon>Metazoa</taxon>
        <taxon>Chordata</taxon>
        <taxon>Craniata</taxon>
        <taxon>Vertebrata</taxon>
        <taxon>Euteleostomi</taxon>
        <taxon>Actinopterygii</taxon>
        <taxon>Neopterygii</taxon>
        <taxon>Teleostei</taxon>
        <taxon>Ostariophysi</taxon>
        <taxon>Gymnotiformes</taxon>
        <taxon>Gymnotoidei</taxon>
        <taxon>Gymnotidae</taxon>
        <taxon>Electrophorus</taxon>
    </lineage>
</organism>
<evidence type="ECO:0000256" key="2">
    <source>
        <dbReference type="ARBA" id="ARBA00022475"/>
    </source>
</evidence>
<feature type="transmembrane region" description="Helical" evidence="11">
    <location>
        <begin position="54"/>
        <end position="82"/>
    </location>
</feature>
<proteinExistence type="inferred from homology"/>
<evidence type="ECO:0000256" key="4">
    <source>
        <dbReference type="ARBA" id="ARBA00022989"/>
    </source>
</evidence>
<keyword evidence="8" id="KW-0325">Glycoprotein</keyword>
<dbReference type="InterPro" id="IPR000276">
    <property type="entry name" value="GPCR_Rhodpsn"/>
</dbReference>
<dbReference type="InterPro" id="IPR017452">
    <property type="entry name" value="GPCR_Rhodpsn_7TM"/>
</dbReference>
<keyword evidence="6 11" id="KW-0472">Membrane</keyword>
<evidence type="ECO:0000313" key="13">
    <source>
        <dbReference type="EMBL" id="KAK1802499.1"/>
    </source>
</evidence>
<keyword evidence="5 10" id="KW-0297">G-protein coupled receptor</keyword>
<feature type="transmembrane region" description="Helical" evidence="11">
    <location>
        <begin position="257"/>
        <end position="281"/>
    </location>
</feature>
<evidence type="ECO:0000256" key="8">
    <source>
        <dbReference type="ARBA" id="ARBA00023180"/>
    </source>
</evidence>
<keyword evidence="14" id="KW-1185">Reference proteome</keyword>
<comment type="subcellular location">
    <subcellularLocation>
        <location evidence="1">Cell membrane</location>
        <topology evidence="1">Multi-pass membrane protein</topology>
    </subcellularLocation>
</comment>
<evidence type="ECO:0000256" key="1">
    <source>
        <dbReference type="ARBA" id="ARBA00004651"/>
    </source>
</evidence>
<evidence type="ECO:0000256" key="5">
    <source>
        <dbReference type="ARBA" id="ARBA00023040"/>
    </source>
</evidence>
<feature type="non-terminal residue" evidence="13">
    <location>
        <position position="1"/>
    </location>
</feature>
<dbReference type="Pfam" id="PF00001">
    <property type="entry name" value="7tm_1"/>
    <property type="match status" value="1"/>
</dbReference>
<reference evidence="13" key="1">
    <citation type="submission" date="2023-03" db="EMBL/GenBank/DDBJ databases">
        <title>Electrophorus voltai genome.</title>
        <authorList>
            <person name="Bian C."/>
        </authorList>
    </citation>
    <scope>NUCLEOTIDE SEQUENCE</scope>
    <source>
        <strain evidence="13">CB-2022</strain>
        <tissue evidence="13">Muscle</tissue>
    </source>
</reference>
<keyword evidence="4 11" id="KW-1133">Transmembrane helix</keyword>
<dbReference type="GO" id="GO:0019957">
    <property type="term" value="F:C-C chemokine binding"/>
    <property type="evidence" value="ECO:0007669"/>
    <property type="project" value="TreeGrafter"/>
</dbReference>
<dbReference type="AlphaFoldDB" id="A0AAD8ZNC0"/>
<feature type="domain" description="G-protein coupled receptors family 1 profile" evidence="12">
    <location>
        <begin position="70"/>
        <end position="319"/>
    </location>
</feature>
<feature type="transmembrane region" description="Helical" evidence="11">
    <location>
        <begin position="129"/>
        <end position="147"/>
    </location>
</feature>
<keyword evidence="2" id="KW-1003">Cell membrane</keyword>
<dbReference type="PANTHER" id="PTHR10489:SF946">
    <property type="entry name" value="LEUKOTRIENE B4 RECEPTOR 1-LIKE"/>
    <property type="match status" value="1"/>
</dbReference>
<dbReference type="GO" id="GO:0006955">
    <property type="term" value="P:immune response"/>
    <property type="evidence" value="ECO:0007669"/>
    <property type="project" value="TreeGrafter"/>
</dbReference>
<evidence type="ECO:0000256" key="3">
    <source>
        <dbReference type="ARBA" id="ARBA00022692"/>
    </source>
</evidence>
<dbReference type="PROSITE" id="PS50262">
    <property type="entry name" value="G_PROTEIN_RECEP_F1_2"/>
    <property type="match status" value="1"/>
</dbReference>
<keyword evidence="7 10" id="KW-0675">Receptor</keyword>
<dbReference type="FunFam" id="1.20.1070.10:FF:000109">
    <property type="entry name" value="Leukotriene B4 receptor"/>
    <property type="match status" value="1"/>
</dbReference>
<accession>A0AAD8ZNC0</accession>
<dbReference type="PROSITE" id="PS00237">
    <property type="entry name" value="G_PROTEIN_RECEP_F1_1"/>
    <property type="match status" value="1"/>
</dbReference>
<feature type="transmembrane region" description="Helical" evidence="11">
    <location>
        <begin position="91"/>
        <end position="109"/>
    </location>
</feature>
<dbReference type="SUPFAM" id="SSF81321">
    <property type="entry name" value="Family A G protein-coupled receptor-like"/>
    <property type="match status" value="1"/>
</dbReference>
<evidence type="ECO:0000256" key="6">
    <source>
        <dbReference type="ARBA" id="ARBA00023136"/>
    </source>
</evidence>
<dbReference type="GO" id="GO:0007204">
    <property type="term" value="P:positive regulation of cytosolic calcium ion concentration"/>
    <property type="evidence" value="ECO:0007669"/>
    <property type="project" value="TreeGrafter"/>
</dbReference>
<evidence type="ECO:0000256" key="9">
    <source>
        <dbReference type="ARBA" id="ARBA00023224"/>
    </source>
</evidence>
<feature type="transmembrane region" description="Helical" evidence="11">
    <location>
        <begin position="16"/>
        <end position="34"/>
    </location>
</feature>
<dbReference type="Gene3D" id="1.20.1070.10">
    <property type="entry name" value="Rhodopsin 7-helix transmembrane proteins"/>
    <property type="match status" value="1"/>
</dbReference>
<protein>
    <recommendedName>
        <fullName evidence="12">G-protein coupled receptors family 1 profile domain-containing protein</fullName>
    </recommendedName>
</protein>
<evidence type="ECO:0000256" key="11">
    <source>
        <dbReference type="SAM" id="Phobius"/>
    </source>
</evidence>